<protein>
    <submittedName>
        <fullName evidence="2">Phosphate ABC transporter</fullName>
    </submittedName>
</protein>
<reference evidence="2 3" key="1">
    <citation type="submission" date="2020-02" db="EMBL/GenBank/DDBJ databases">
        <title>Characterization of phylogenetic diversity of novel bifidobacterial species isolated in Czech ZOOs.</title>
        <authorList>
            <person name="Lugli G.A."/>
            <person name="Vera N.B."/>
            <person name="Ventura M."/>
        </authorList>
    </citation>
    <scope>NUCLEOTIDE SEQUENCE [LARGE SCALE GENOMIC DNA]</scope>
    <source>
        <strain evidence="2 3">DSM 109957</strain>
    </source>
</reference>
<dbReference type="EMBL" id="JAAIII010000004">
    <property type="protein sequence ID" value="NMM94263.1"/>
    <property type="molecule type" value="Genomic_DNA"/>
</dbReference>
<accession>A0A7Y0HT51</accession>
<organism evidence="2 3">
    <name type="scientific">Bifidobacterium oedipodis</name>
    <dbReference type="NCBI Taxonomy" id="2675322"/>
    <lineage>
        <taxon>Bacteria</taxon>
        <taxon>Bacillati</taxon>
        <taxon>Actinomycetota</taxon>
        <taxon>Actinomycetes</taxon>
        <taxon>Bifidobacteriales</taxon>
        <taxon>Bifidobacteriaceae</taxon>
        <taxon>Bifidobacterium</taxon>
    </lineage>
</organism>
<feature type="transmembrane region" description="Helical" evidence="1">
    <location>
        <begin position="12"/>
        <end position="31"/>
    </location>
</feature>
<keyword evidence="1" id="KW-0472">Membrane</keyword>
<keyword evidence="1" id="KW-1133">Transmembrane helix</keyword>
<dbReference type="Pfam" id="PF14014">
    <property type="entry name" value="DUF4230"/>
    <property type="match status" value="1"/>
</dbReference>
<dbReference type="RefSeq" id="WP_169172304.1">
    <property type="nucleotide sequence ID" value="NZ_JAAIII010000004.1"/>
</dbReference>
<keyword evidence="1" id="KW-0812">Transmembrane</keyword>
<evidence type="ECO:0000313" key="2">
    <source>
        <dbReference type="EMBL" id="NMM94263.1"/>
    </source>
</evidence>
<comment type="caution">
    <text evidence="2">The sequence shown here is derived from an EMBL/GenBank/DDBJ whole genome shotgun (WGS) entry which is preliminary data.</text>
</comment>
<sequence>MIAFLMKHPFLRHAAMILVAVAFIIGAFLTGKFTETIHQQKVDTHYVKALITQSSELTSAKFSYTGMTEYTDSGVAVLNKSNFIMVYEATARAGIDVEKVEVKVNDAAKTVSLTIPKAEIQDVNVDTTTIKYFDEGFAIANFNQKQDNNKAIAMAKEDAKEEITTSGVLEMADQQSEALIKGILQPAIPDDYTFKVTKK</sequence>
<dbReference type="AlphaFoldDB" id="A0A7Y0HT51"/>
<name>A0A7Y0HT51_9BIFI</name>
<proteinExistence type="predicted"/>
<evidence type="ECO:0000313" key="3">
    <source>
        <dbReference type="Proteomes" id="UP000532194"/>
    </source>
</evidence>
<keyword evidence="3" id="KW-1185">Reference proteome</keyword>
<gene>
    <name evidence="2" type="ORF">G1C95_1450</name>
</gene>
<dbReference type="InterPro" id="IPR025324">
    <property type="entry name" value="DUF4230"/>
</dbReference>
<evidence type="ECO:0000256" key="1">
    <source>
        <dbReference type="SAM" id="Phobius"/>
    </source>
</evidence>
<dbReference type="Proteomes" id="UP000532194">
    <property type="component" value="Unassembled WGS sequence"/>
</dbReference>